<evidence type="ECO:0000256" key="2">
    <source>
        <dbReference type="ARBA" id="ARBA00010349"/>
    </source>
</evidence>
<keyword evidence="3 7" id="KW-0963">Cytoplasm</keyword>
<accession>A0A9W9GCG8</accession>
<evidence type="ECO:0000256" key="1">
    <source>
        <dbReference type="ARBA" id="ARBA00004496"/>
    </source>
</evidence>
<evidence type="ECO:0000256" key="4">
    <source>
        <dbReference type="ARBA" id="ARBA00022884"/>
    </source>
</evidence>
<reference evidence="9" key="1">
    <citation type="submission" date="2022-11" db="EMBL/GenBank/DDBJ databases">
        <authorList>
            <person name="Petersen C."/>
        </authorList>
    </citation>
    <scope>NUCLEOTIDE SEQUENCE</scope>
    <source>
        <strain evidence="9">IBT 30069</strain>
    </source>
</reference>
<evidence type="ECO:0000313" key="9">
    <source>
        <dbReference type="EMBL" id="KAJ5115795.1"/>
    </source>
</evidence>
<proteinExistence type="inferred from homology"/>
<dbReference type="GO" id="GO:0006614">
    <property type="term" value="P:SRP-dependent cotranslational protein targeting to membrane"/>
    <property type="evidence" value="ECO:0007669"/>
    <property type="project" value="UniProtKB-UniRule"/>
</dbReference>
<comment type="function">
    <text evidence="7">Component of the signal recognition particle (SRP) complex, a ribonucleoprotein complex that mediates the cotranslational targeting of secretory and membrane proteins to the endoplasmic reticulum (ER).</text>
</comment>
<keyword evidence="5 7" id="KW-0733">Signal recognition particle</keyword>
<keyword evidence="10" id="KW-1185">Reference proteome</keyword>
<dbReference type="OrthoDB" id="19209at2759"/>
<dbReference type="GO" id="GO:0005786">
    <property type="term" value="C:signal recognition particle, endoplasmic reticulum targeting"/>
    <property type="evidence" value="ECO:0007669"/>
    <property type="project" value="UniProtKB-UniRule"/>
</dbReference>
<feature type="compositionally biased region" description="Low complexity" evidence="8">
    <location>
        <begin position="118"/>
        <end position="127"/>
    </location>
</feature>
<dbReference type="AlphaFoldDB" id="A0A9W9GCG8"/>
<evidence type="ECO:0000313" key="10">
    <source>
        <dbReference type="Proteomes" id="UP001149165"/>
    </source>
</evidence>
<dbReference type="Gene3D" id="3.30.720.10">
    <property type="entry name" value="Signal recognition particle alu RNA binding heterodimer, srp9/1"/>
    <property type="match status" value="1"/>
</dbReference>
<organism evidence="9 10">
    <name type="scientific">Penicillium angulare</name>
    <dbReference type="NCBI Taxonomy" id="116970"/>
    <lineage>
        <taxon>Eukaryota</taxon>
        <taxon>Fungi</taxon>
        <taxon>Dikarya</taxon>
        <taxon>Ascomycota</taxon>
        <taxon>Pezizomycotina</taxon>
        <taxon>Eurotiomycetes</taxon>
        <taxon>Eurotiomycetidae</taxon>
        <taxon>Eurotiales</taxon>
        <taxon>Aspergillaceae</taxon>
        <taxon>Penicillium</taxon>
    </lineage>
</organism>
<comment type="similarity">
    <text evidence="2 7">Belongs to the SRP14 family.</text>
</comment>
<protein>
    <recommendedName>
        <fullName evidence="7">Signal recognition particle subunit SRP14</fullName>
    </recommendedName>
    <alternativeName>
        <fullName evidence="7">Signal recognition particle 14 kDa protein</fullName>
    </alternativeName>
</protein>
<evidence type="ECO:0000256" key="8">
    <source>
        <dbReference type="SAM" id="MobiDB-lite"/>
    </source>
</evidence>
<evidence type="ECO:0000256" key="5">
    <source>
        <dbReference type="ARBA" id="ARBA00023135"/>
    </source>
</evidence>
<evidence type="ECO:0000256" key="7">
    <source>
        <dbReference type="RuleBase" id="RU368100"/>
    </source>
</evidence>
<gene>
    <name evidence="9" type="ORF">N7456_000143</name>
</gene>
<dbReference type="SUPFAM" id="SSF54762">
    <property type="entry name" value="Signal recognition particle alu RNA binding heterodimer, SRP9/14"/>
    <property type="match status" value="1"/>
</dbReference>
<feature type="region of interest" description="Disordered" evidence="8">
    <location>
        <begin position="50"/>
        <end position="71"/>
    </location>
</feature>
<dbReference type="PANTHER" id="PTHR12013">
    <property type="entry name" value="SIGNAL RECOGNITION PARTICLE 14 KD PROTEIN"/>
    <property type="match status" value="1"/>
</dbReference>
<comment type="subunit">
    <text evidence="7">Component of a fungal signal recognition particle (SRP) complex that consists of a 7SL RNA molecule (scR1) and at least six protein subunits: SRP72, SRP68, SRP54, SEC65, SRP21 and SRP14.</text>
</comment>
<dbReference type="Proteomes" id="UP001149165">
    <property type="component" value="Unassembled WGS sequence"/>
</dbReference>
<feature type="compositionally biased region" description="Basic residues" evidence="8">
    <location>
        <begin position="105"/>
        <end position="117"/>
    </location>
</feature>
<comment type="caution">
    <text evidence="9">The sequence shown here is derived from an EMBL/GenBank/DDBJ whole genome shotgun (WGS) entry which is preliminary data.</text>
</comment>
<dbReference type="EMBL" id="JAPQKH010000001">
    <property type="protein sequence ID" value="KAJ5115795.1"/>
    <property type="molecule type" value="Genomic_DNA"/>
</dbReference>
<name>A0A9W9GCG8_9EURO</name>
<sequence>MAPHLSHEDFFSALTTLLEKTTGKAQGTVLLTQKPLPASEANASPSVLIRATDANSNAPNPKSADKGKITKDKSTKVKIGTVVKSEELEEFYTRYAEICKTRMTGLKKRDRKRKAKAKGGAAKTTKA</sequence>
<evidence type="ECO:0000256" key="6">
    <source>
        <dbReference type="ARBA" id="ARBA00023274"/>
    </source>
</evidence>
<dbReference type="InterPro" id="IPR003210">
    <property type="entry name" value="Signal_recog_particle_SRP14"/>
</dbReference>
<keyword evidence="4 7" id="KW-0694">RNA-binding</keyword>
<reference evidence="9" key="2">
    <citation type="journal article" date="2023" name="IMA Fungus">
        <title>Comparative genomic study of the Penicillium genus elucidates a diverse pangenome and 15 lateral gene transfer events.</title>
        <authorList>
            <person name="Petersen C."/>
            <person name="Sorensen T."/>
            <person name="Nielsen M.R."/>
            <person name="Sondergaard T.E."/>
            <person name="Sorensen J.L."/>
            <person name="Fitzpatrick D.A."/>
            <person name="Frisvad J.C."/>
            <person name="Nielsen K.L."/>
        </authorList>
    </citation>
    <scope>NUCLEOTIDE SEQUENCE</scope>
    <source>
        <strain evidence="9">IBT 30069</strain>
    </source>
</reference>
<dbReference type="GO" id="GO:0030942">
    <property type="term" value="F:endoplasmic reticulum signal peptide binding"/>
    <property type="evidence" value="ECO:0007669"/>
    <property type="project" value="UniProtKB-UniRule"/>
</dbReference>
<keyword evidence="6 7" id="KW-0687">Ribonucleoprotein</keyword>
<comment type="subcellular location">
    <subcellularLocation>
        <location evidence="1 7">Cytoplasm</location>
    </subcellularLocation>
</comment>
<evidence type="ECO:0000256" key="3">
    <source>
        <dbReference type="ARBA" id="ARBA00022490"/>
    </source>
</evidence>
<dbReference type="GO" id="GO:0008312">
    <property type="term" value="F:7S RNA binding"/>
    <property type="evidence" value="ECO:0007669"/>
    <property type="project" value="UniProtKB-UniRule"/>
</dbReference>
<dbReference type="InterPro" id="IPR009018">
    <property type="entry name" value="Signal_recog_particle_SRP9/14"/>
</dbReference>
<feature type="region of interest" description="Disordered" evidence="8">
    <location>
        <begin position="105"/>
        <end position="127"/>
    </location>
</feature>
<dbReference type="Pfam" id="PF02290">
    <property type="entry name" value="SRP14"/>
    <property type="match status" value="1"/>
</dbReference>